<name>A0A2T2NR70_CORCC</name>
<accession>A0A2T2NR70</accession>
<sequence>MPIPEGVLNLERPQYQDDYQNFSVPYDTAMQKRAQYRCLYAACKGKPFGRSYELIRHNKEQHLCPHEDCKDIEFASAQEKKEHEKRCHKTDFRCGTCLLKDLHAVCNYHPATIALSPNDYSRERERGGGKYPNMLIMLTCTVVPRSLSGELTN</sequence>
<dbReference type="AlphaFoldDB" id="A0A2T2NR70"/>
<evidence type="ECO:0000313" key="3">
    <source>
        <dbReference type="Proteomes" id="UP000240883"/>
    </source>
</evidence>
<dbReference type="InterPro" id="IPR059009">
    <property type="entry name" value="Znf_C2H2_17_1st"/>
</dbReference>
<protein>
    <recommendedName>
        <fullName evidence="1">C2H2-domain containing protein first zinc finger domain-containing protein</fullName>
    </recommendedName>
</protein>
<evidence type="ECO:0000313" key="2">
    <source>
        <dbReference type="EMBL" id="PSN67890.1"/>
    </source>
</evidence>
<evidence type="ECO:0000259" key="1">
    <source>
        <dbReference type="Pfam" id="PF26177"/>
    </source>
</evidence>
<dbReference type="Pfam" id="PF26177">
    <property type="entry name" value="zf_C2H2_17_1st"/>
    <property type="match status" value="1"/>
</dbReference>
<gene>
    <name evidence="2" type="ORF">BS50DRAFT_351331</name>
</gene>
<proteinExistence type="predicted"/>
<organism evidence="2 3">
    <name type="scientific">Corynespora cassiicola Philippines</name>
    <dbReference type="NCBI Taxonomy" id="1448308"/>
    <lineage>
        <taxon>Eukaryota</taxon>
        <taxon>Fungi</taxon>
        <taxon>Dikarya</taxon>
        <taxon>Ascomycota</taxon>
        <taxon>Pezizomycotina</taxon>
        <taxon>Dothideomycetes</taxon>
        <taxon>Pleosporomycetidae</taxon>
        <taxon>Pleosporales</taxon>
        <taxon>Corynesporascaceae</taxon>
        <taxon>Corynespora</taxon>
    </lineage>
</organism>
<dbReference type="Proteomes" id="UP000240883">
    <property type="component" value="Unassembled WGS sequence"/>
</dbReference>
<dbReference type="EMBL" id="KZ678134">
    <property type="protein sequence ID" value="PSN67890.1"/>
    <property type="molecule type" value="Genomic_DNA"/>
</dbReference>
<keyword evidence="3" id="KW-1185">Reference proteome</keyword>
<feature type="domain" description="C2H2-domain containing protein first zinc finger" evidence="1">
    <location>
        <begin position="36"/>
        <end position="62"/>
    </location>
</feature>
<reference evidence="2 3" key="1">
    <citation type="journal article" date="2018" name="Front. Microbiol.">
        <title>Genome-Wide Analysis of Corynespora cassiicola Leaf Fall Disease Putative Effectors.</title>
        <authorList>
            <person name="Lopez D."/>
            <person name="Ribeiro S."/>
            <person name="Label P."/>
            <person name="Fumanal B."/>
            <person name="Venisse J.S."/>
            <person name="Kohler A."/>
            <person name="de Oliveira R.R."/>
            <person name="Labutti K."/>
            <person name="Lipzen A."/>
            <person name="Lail K."/>
            <person name="Bauer D."/>
            <person name="Ohm R.A."/>
            <person name="Barry K.W."/>
            <person name="Spatafora J."/>
            <person name="Grigoriev I.V."/>
            <person name="Martin F.M."/>
            <person name="Pujade-Renaud V."/>
        </authorList>
    </citation>
    <scope>NUCLEOTIDE SEQUENCE [LARGE SCALE GENOMIC DNA]</scope>
    <source>
        <strain evidence="2 3">Philippines</strain>
    </source>
</reference>